<reference evidence="2" key="1">
    <citation type="submission" date="2020-02" db="EMBL/GenBank/DDBJ databases">
        <authorList>
            <person name="Meier V. D."/>
        </authorList>
    </citation>
    <scope>NUCLEOTIDE SEQUENCE</scope>
    <source>
        <strain evidence="2">AVDCRST_MAG66</strain>
    </source>
</reference>
<evidence type="ECO:0000313" key="2">
    <source>
        <dbReference type="EMBL" id="CAA9418983.1"/>
    </source>
</evidence>
<proteinExistence type="predicted"/>
<feature type="compositionally biased region" description="Basic residues" evidence="1">
    <location>
        <begin position="28"/>
        <end position="41"/>
    </location>
</feature>
<feature type="non-terminal residue" evidence="2">
    <location>
        <position position="1"/>
    </location>
</feature>
<evidence type="ECO:0000256" key="1">
    <source>
        <dbReference type="SAM" id="MobiDB-lite"/>
    </source>
</evidence>
<protein>
    <submittedName>
        <fullName evidence="2">Uncharacterized protein</fullName>
    </submittedName>
</protein>
<feature type="region of interest" description="Disordered" evidence="1">
    <location>
        <begin position="1"/>
        <end position="41"/>
    </location>
</feature>
<gene>
    <name evidence="2" type="ORF">AVDCRST_MAG66-2519</name>
</gene>
<accession>A0A6J4PQA3</accession>
<feature type="non-terminal residue" evidence="2">
    <location>
        <position position="41"/>
    </location>
</feature>
<dbReference type="AlphaFoldDB" id="A0A6J4PQA3"/>
<dbReference type="EMBL" id="CADCUS010000365">
    <property type="protein sequence ID" value="CAA9418983.1"/>
    <property type="molecule type" value="Genomic_DNA"/>
</dbReference>
<sequence>EHDVVAVPEALEQRRRRSRRSGHLDGRRGHRRWTRARHGLV</sequence>
<name>A0A6J4PQA3_9PSEU</name>
<organism evidence="2">
    <name type="scientific">uncultured Pseudonocardia sp</name>
    <dbReference type="NCBI Taxonomy" id="211455"/>
    <lineage>
        <taxon>Bacteria</taxon>
        <taxon>Bacillati</taxon>
        <taxon>Actinomycetota</taxon>
        <taxon>Actinomycetes</taxon>
        <taxon>Pseudonocardiales</taxon>
        <taxon>Pseudonocardiaceae</taxon>
        <taxon>Pseudonocardia</taxon>
        <taxon>environmental samples</taxon>
    </lineage>
</organism>